<dbReference type="AlphaFoldDB" id="A0A921NST5"/>
<evidence type="ECO:0000256" key="2">
    <source>
        <dbReference type="SAM" id="Phobius"/>
    </source>
</evidence>
<dbReference type="GO" id="GO:0005975">
    <property type="term" value="P:carbohydrate metabolic process"/>
    <property type="evidence" value="ECO:0007669"/>
    <property type="project" value="InterPro"/>
</dbReference>
<dbReference type="Gene3D" id="3.20.20.370">
    <property type="entry name" value="Glycoside hydrolase/deacetylase"/>
    <property type="match status" value="1"/>
</dbReference>
<comment type="caution">
    <text evidence="3">The sequence shown here is derived from an EMBL/GenBank/DDBJ whole genome shotgun (WGS) entry which is preliminary data.</text>
</comment>
<protein>
    <submittedName>
        <fullName evidence="3">YibQ protein</fullName>
    </submittedName>
</protein>
<dbReference type="Pfam" id="PF04748">
    <property type="entry name" value="Polysacc_deac_2"/>
    <property type="match status" value="1"/>
</dbReference>
<sequence>MRKRGGWRQAAKHRAPLGDERGESVNRGFISGLVWGSVAATLSVVLAAQLVNERSLPVRPGDGTVAANRPGAPDARVSGAAATDEASRDAASDDAVTAGSAPGDAAVIRSAENTSPGGTPEPGDEPSIFVPETAPAPETETANAVSAEGGEIDAGDEGGLFVDTHSGEDKPVALADAPEVAAAPRDGGAGEDASANAGSALFEEDRPETGRTPSPAREPAQRDTGSATGDDALPAVEVADAAPGAVPLPTEEAPPGAPRAEMRGDRAAATPGRAAIPDEPGALPRVEPLERLAIVDGIAADAPGAPAPVDGESSIFAENTAPGVTSRSSPAEMASAGAAAPDLPARETAPTAGTPPEEPATDDAAPGAERPDPDADALFVPAAPEQDSRPAAEPAAPEGGMRGAEPGKPPSAGPRPGGALAQKTIDAPAVLAPEAPSPSAPGIRRLALDEGGLRGVGFGREPAPRVIDATGPQGANPVRPRKRTQDAAPANGAQTRPAPDPDSALMRYAAAPAGRIEGPILSIVLLDTGGPLIDTELPVTIAIDAGQRDAQSRAAAYRAAGREVVMIPSVPRGALASDVDAALQDSLTLVPEAVAVMDDPAGDLQDDRTAMQQILARLDETGHGLVTFPRGLNGAQQEARRAGIPGALVFRQIDGEGQDRAAVKRFLDHAAFRARQLSTVVLFGRNRPETLEALDQWMESERASGVTLAPISTALTAGR</sequence>
<dbReference type="CDD" id="cd10936">
    <property type="entry name" value="CE4_DAC2"/>
    <property type="match status" value="1"/>
</dbReference>
<reference evidence="3" key="1">
    <citation type="submission" date="2013-03" db="EMBL/GenBank/DDBJ databases">
        <title>Genome Sequence of the Profundibacterium mesophilum strain KAUST100406-0324T from Red Sea, a novel genus in the family Rhodobacteraceae.</title>
        <authorList>
            <person name="Essack M."/>
            <person name="Alam I."/>
            <person name="Lafi F."/>
            <person name="Alawi W."/>
            <person name="Kamanu F."/>
            <person name="Al-Suwailem A."/>
            <person name="Lee O.O."/>
            <person name="Xu Y."/>
            <person name="Bajic V."/>
            <person name="Qian P.-Y."/>
            <person name="Archer J."/>
        </authorList>
    </citation>
    <scope>NUCLEOTIDE SEQUENCE</scope>
    <source>
        <strain evidence="3">KAUST100406-0324</strain>
    </source>
</reference>
<dbReference type="InterPro" id="IPR011330">
    <property type="entry name" value="Glyco_hydro/deAcase_b/a-brl"/>
</dbReference>
<feature type="region of interest" description="Disordered" evidence="1">
    <location>
        <begin position="182"/>
        <end position="284"/>
    </location>
</feature>
<evidence type="ECO:0000313" key="4">
    <source>
        <dbReference type="Proteomes" id="UP000698242"/>
    </source>
</evidence>
<dbReference type="EMBL" id="APKE01000035">
    <property type="protein sequence ID" value="KAF0674830.1"/>
    <property type="molecule type" value="Genomic_DNA"/>
</dbReference>
<keyword evidence="2" id="KW-0812">Transmembrane</keyword>
<accession>A0A921NST5</accession>
<keyword evidence="2" id="KW-0472">Membrane</keyword>
<name>A0A921NST5_9RHOB</name>
<feature type="compositionally biased region" description="Low complexity" evidence="1">
    <location>
        <begin position="389"/>
        <end position="406"/>
    </location>
</feature>
<keyword evidence="2" id="KW-1133">Transmembrane helix</keyword>
<gene>
    <name evidence="3" type="primary">yibQ</name>
    <name evidence="3" type="ORF">PMES_02906</name>
</gene>
<evidence type="ECO:0000313" key="3">
    <source>
        <dbReference type="EMBL" id="KAF0674830.1"/>
    </source>
</evidence>
<feature type="region of interest" description="Disordered" evidence="1">
    <location>
        <begin position="1"/>
        <end position="23"/>
    </location>
</feature>
<feature type="compositionally biased region" description="Low complexity" evidence="1">
    <location>
        <begin position="131"/>
        <end position="142"/>
    </location>
</feature>
<proteinExistence type="predicted"/>
<dbReference type="SUPFAM" id="SSF88713">
    <property type="entry name" value="Glycoside hydrolase/deacetylase"/>
    <property type="match status" value="1"/>
</dbReference>
<evidence type="ECO:0000256" key="1">
    <source>
        <dbReference type="SAM" id="MobiDB-lite"/>
    </source>
</evidence>
<feature type="region of interest" description="Disordered" evidence="1">
    <location>
        <begin position="458"/>
        <end position="504"/>
    </location>
</feature>
<organism evidence="3 4">
    <name type="scientific">Profundibacterium mesophilum KAUST100406-0324</name>
    <dbReference type="NCBI Taxonomy" id="1037889"/>
    <lineage>
        <taxon>Bacteria</taxon>
        <taxon>Pseudomonadati</taxon>
        <taxon>Pseudomonadota</taxon>
        <taxon>Alphaproteobacteria</taxon>
        <taxon>Rhodobacterales</taxon>
        <taxon>Roseobacteraceae</taxon>
        <taxon>Profundibacterium</taxon>
    </lineage>
</organism>
<feature type="region of interest" description="Disordered" evidence="1">
    <location>
        <begin position="56"/>
        <end position="167"/>
    </location>
</feature>
<dbReference type="InterPro" id="IPR006837">
    <property type="entry name" value="Divergent_DAC"/>
</dbReference>
<feature type="compositionally biased region" description="Basic residues" evidence="1">
    <location>
        <begin position="1"/>
        <end position="15"/>
    </location>
</feature>
<feature type="transmembrane region" description="Helical" evidence="2">
    <location>
        <begin position="29"/>
        <end position="51"/>
    </location>
</feature>
<feature type="region of interest" description="Disordered" evidence="1">
    <location>
        <begin position="303"/>
        <end position="444"/>
    </location>
</feature>
<keyword evidence="4" id="KW-1185">Reference proteome</keyword>
<feature type="compositionally biased region" description="Low complexity" evidence="1">
    <location>
        <begin position="328"/>
        <end position="355"/>
    </location>
</feature>
<dbReference type="Proteomes" id="UP000698242">
    <property type="component" value="Unassembled WGS sequence"/>
</dbReference>